<dbReference type="Gene3D" id="2.60.40.1930">
    <property type="match status" value="1"/>
</dbReference>
<comment type="caution">
    <text evidence="1">The sequence shown here is derived from an EMBL/GenBank/DDBJ whole genome shotgun (WGS) entry which is preliminary data.</text>
</comment>
<organism evidence="1 2">
    <name type="scientific">Flavobacterium jumunjinense</name>
    <dbReference type="NCBI Taxonomy" id="998845"/>
    <lineage>
        <taxon>Bacteria</taxon>
        <taxon>Pseudomonadati</taxon>
        <taxon>Bacteroidota</taxon>
        <taxon>Flavobacteriia</taxon>
        <taxon>Flavobacteriales</taxon>
        <taxon>Flavobacteriaceae</taxon>
        <taxon>Flavobacterium</taxon>
    </lineage>
</organism>
<keyword evidence="2" id="KW-1185">Reference proteome</keyword>
<gene>
    <name evidence="1" type="ORF">ACFFVF_18680</name>
</gene>
<reference evidence="1 2" key="1">
    <citation type="submission" date="2024-09" db="EMBL/GenBank/DDBJ databases">
        <authorList>
            <person name="Sun Q."/>
            <person name="Mori K."/>
        </authorList>
    </citation>
    <scope>NUCLEOTIDE SEQUENCE [LARGE SCALE GENOMIC DNA]</scope>
    <source>
        <strain evidence="1 2">CECT 7955</strain>
    </source>
</reference>
<proteinExistence type="predicted"/>
<dbReference type="EMBL" id="JBHMEY010000094">
    <property type="protein sequence ID" value="MFB9098537.1"/>
    <property type="molecule type" value="Genomic_DNA"/>
</dbReference>
<evidence type="ECO:0000313" key="1">
    <source>
        <dbReference type="EMBL" id="MFB9098537.1"/>
    </source>
</evidence>
<name>A0ABV5GT33_9FLAO</name>
<evidence type="ECO:0008006" key="3">
    <source>
        <dbReference type="Google" id="ProtNLM"/>
    </source>
</evidence>
<sequence>MRKHITIVLLILQHFAFSQKSELLNYTETITLITNTKTIVTGEKLLYSLFCNDVNNKPSELSKVAYVACLNEFGKEVFSHKHYLNKSTESGSFFIPSELKTGNYKIIAYTKWMLNKSKSNYFEQDLLIINPYLKTDVDHSVFNNQTINDSILNNLIVKKSYKKRKIITFNEFKSKLEGQFTTSVRKTNEINFEQKENTKTPEKSEKNDKLILPETKGEIISGKISSSENQLPLNKIGIALTDKGNNKYLNTTITNNNGEFYFILPKPLQSENITIEVITENPNYSIVLDPETKPIYTVNNNQKIQLKENYTVEIKNRAIAAQIENAYYEIKKDSIILRQAESSINNSDLQVFDLDNITRFSSLKEFIIEVINQVYFTEKEGDFKLRFRNSDINFEINEDPLTIVDGNLIHDSNDLLKIEFSKVSKISINNKPHYLGNKLYSGLFIVNTADNSFNDISNLNKKINLKYNIPFLKEIYYFPDYTNDTSLEKIPDYRVQLYWKTNISSLQEPIEFSTSDIEGTYEISTIGYTNDGQYINKKSYFIVK</sequence>
<accession>A0ABV5GT33</accession>
<dbReference type="Proteomes" id="UP001589607">
    <property type="component" value="Unassembled WGS sequence"/>
</dbReference>
<dbReference type="RefSeq" id="WP_236452767.1">
    <property type="nucleotide sequence ID" value="NZ_CBCSGE010000001.1"/>
</dbReference>
<protein>
    <recommendedName>
        <fullName evidence="3">Carboxypeptidase regulatory-like domain-containing protein</fullName>
    </recommendedName>
</protein>
<evidence type="ECO:0000313" key="2">
    <source>
        <dbReference type="Proteomes" id="UP001589607"/>
    </source>
</evidence>